<dbReference type="InterPro" id="IPR024160">
    <property type="entry name" value="BIN3_SAM-bd_dom"/>
</dbReference>
<dbReference type="GO" id="GO:0032259">
    <property type="term" value="P:methylation"/>
    <property type="evidence" value="ECO:0007669"/>
    <property type="project" value="UniProtKB-KW"/>
</dbReference>
<dbReference type="SUPFAM" id="SSF53335">
    <property type="entry name" value="S-adenosyl-L-methionine-dependent methyltransferases"/>
    <property type="match status" value="1"/>
</dbReference>
<dbReference type="PROSITE" id="PS51515">
    <property type="entry name" value="BIN3_SAM"/>
    <property type="match status" value="1"/>
</dbReference>
<evidence type="ECO:0000256" key="3">
    <source>
        <dbReference type="ARBA" id="ARBA00022679"/>
    </source>
</evidence>
<dbReference type="HOGENOM" id="CLU_004729_2_0_1"/>
<dbReference type="InterPro" id="IPR029063">
    <property type="entry name" value="SAM-dependent_MTases_sf"/>
</dbReference>
<dbReference type="PANTHER" id="PTHR12315">
    <property type="entry name" value="BICOID-INTERACTING PROTEIN RELATED"/>
    <property type="match status" value="1"/>
</dbReference>
<dbReference type="EMBL" id="KN833694">
    <property type="protein sequence ID" value="KIK27973.1"/>
    <property type="molecule type" value="Genomic_DNA"/>
</dbReference>
<evidence type="ECO:0000313" key="9">
    <source>
        <dbReference type="EMBL" id="KIK27973.1"/>
    </source>
</evidence>
<feature type="compositionally biased region" description="Basic and acidic residues" evidence="7">
    <location>
        <begin position="89"/>
        <end position="100"/>
    </location>
</feature>
<dbReference type="AlphaFoldDB" id="A0A0D0A7C4"/>
<reference evidence="10" key="2">
    <citation type="submission" date="2015-01" db="EMBL/GenBank/DDBJ databases">
        <title>Evolutionary Origins and Diversification of the Mycorrhizal Mutualists.</title>
        <authorList>
            <consortium name="DOE Joint Genome Institute"/>
            <consortium name="Mycorrhizal Genomics Consortium"/>
            <person name="Kohler A."/>
            <person name="Kuo A."/>
            <person name="Nagy L.G."/>
            <person name="Floudas D."/>
            <person name="Copeland A."/>
            <person name="Barry K.W."/>
            <person name="Cichocki N."/>
            <person name="Veneault-Fourrey C."/>
            <person name="LaButti K."/>
            <person name="Lindquist E.A."/>
            <person name="Lipzen A."/>
            <person name="Lundell T."/>
            <person name="Morin E."/>
            <person name="Murat C."/>
            <person name="Riley R."/>
            <person name="Ohm R."/>
            <person name="Sun H."/>
            <person name="Tunlid A."/>
            <person name="Henrissat B."/>
            <person name="Grigoriev I.V."/>
            <person name="Hibbett D.S."/>
            <person name="Martin F."/>
        </authorList>
    </citation>
    <scope>NUCLEOTIDE SEQUENCE [LARGE SCALE GENOMIC DNA]</scope>
    <source>
        <strain evidence="10">441</strain>
    </source>
</reference>
<dbReference type="CDD" id="cd02440">
    <property type="entry name" value="AdoMet_MTases"/>
    <property type="match status" value="1"/>
</dbReference>
<dbReference type="GO" id="GO:0017069">
    <property type="term" value="F:snRNA binding"/>
    <property type="evidence" value="ECO:0007669"/>
    <property type="project" value="TreeGrafter"/>
</dbReference>
<dbReference type="STRING" id="765257.A0A0D0A7C4"/>
<proteinExistence type="inferred from homology"/>
<dbReference type="Proteomes" id="UP000054018">
    <property type="component" value="Unassembled WGS sequence"/>
</dbReference>
<keyword evidence="3 6" id="KW-0808">Transferase</keyword>
<keyword evidence="10" id="KW-1185">Reference proteome</keyword>
<dbReference type="GO" id="GO:0040031">
    <property type="term" value="P:snRNA modification"/>
    <property type="evidence" value="ECO:0007669"/>
    <property type="project" value="TreeGrafter"/>
</dbReference>
<evidence type="ECO:0000256" key="1">
    <source>
        <dbReference type="ARBA" id="ARBA00008361"/>
    </source>
</evidence>
<evidence type="ECO:0000256" key="6">
    <source>
        <dbReference type="RuleBase" id="RU367087"/>
    </source>
</evidence>
<evidence type="ECO:0000256" key="4">
    <source>
        <dbReference type="ARBA" id="ARBA00022691"/>
    </source>
</evidence>
<evidence type="ECO:0000256" key="7">
    <source>
        <dbReference type="SAM" id="MobiDB-lite"/>
    </source>
</evidence>
<dbReference type="OrthoDB" id="540004at2759"/>
<dbReference type="Pfam" id="PF06859">
    <property type="entry name" value="Bin3"/>
    <property type="match status" value="1"/>
</dbReference>
<organism evidence="9 10">
    <name type="scientific">Pisolithus microcarpus 441</name>
    <dbReference type="NCBI Taxonomy" id="765257"/>
    <lineage>
        <taxon>Eukaryota</taxon>
        <taxon>Fungi</taxon>
        <taxon>Dikarya</taxon>
        <taxon>Basidiomycota</taxon>
        <taxon>Agaricomycotina</taxon>
        <taxon>Agaricomycetes</taxon>
        <taxon>Agaricomycetidae</taxon>
        <taxon>Boletales</taxon>
        <taxon>Sclerodermatineae</taxon>
        <taxon>Pisolithaceae</taxon>
        <taxon>Pisolithus</taxon>
    </lineage>
</organism>
<dbReference type="EC" id="2.1.1.-" evidence="6"/>
<dbReference type="Pfam" id="PF13649">
    <property type="entry name" value="Methyltransf_25"/>
    <property type="match status" value="1"/>
</dbReference>
<protein>
    <recommendedName>
        <fullName evidence="6">RNA methyltransferase</fullName>
        <ecNumber evidence="6">2.1.1.-</ecNumber>
    </recommendedName>
</protein>
<feature type="domain" description="Bin3-type SAM" evidence="8">
    <location>
        <begin position="24"/>
        <end position="273"/>
    </location>
</feature>
<dbReference type="PANTHER" id="PTHR12315:SF0">
    <property type="entry name" value="7SK SNRNA METHYLPHOSPHATE CAPPING ENZYME"/>
    <property type="match status" value="1"/>
</dbReference>
<keyword evidence="4 5" id="KW-0949">S-adenosyl-L-methionine</keyword>
<evidence type="ECO:0000313" key="10">
    <source>
        <dbReference type="Proteomes" id="UP000054018"/>
    </source>
</evidence>
<dbReference type="Gene3D" id="3.40.50.150">
    <property type="entry name" value="Vaccinia Virus protein VP39"/>
    <property type="match status" value="1"/>
</dbReference>
<dbReference type="GO" id="GO:0008171">
    <property type="term" value="F:O-methyltransferase activity"/>
    <property type="evidence" value="ECO:0007669"/>
    <property type="project" value="UniProtKB-UniRule"/>
</dbReference>
<dbReference type="InterPro" id="IPR039772">
    <property type="entry name" value="Bin3-like"/>
</dbReference>
<reference evidence="9 10" key="1">
    <citation type="submission" date="2014-04" db="EMBL/GenBank/DDBJ databases">
        <authorList>
            <consortium name="DOE Joint Genome Institute"/>
            <person name="Kuo A."/>
            <person name="Kohler A."/>
            <person name="Costa M.D."/>
            <person name="Nagy L.G."/>
            <person name="Floudas D."/>
            <person name="Copeland A."/>
            <person name="Barry K.W."/>
            <person name="Cichocki N."/>
            <person name="Veneault-Fourrey C."/>
            <person name="LaButti K."/>
            <person name="Lindquist E.A."/>
            <person name="Lipzen A."/>
            <person name="Lundell T."/>
            <person name="Morin E."/>
            <person name="Murat C."/>
            <person name="Sun H."/>
            <person name="Tunlid A."/>
            <person name="Henrissat B."/>
            <person name="Grigoriev I.V."/>
            <person name="Hibbett D.S."/>
            <person name="Martin F."/>
            <person name="Nordberg H.P."/>
            <person name="Cantor M.N."/>
            <person name="Hua S.X."/>
        </authorList>
    </citation>
    <scope>NUCLEOTIDE SEQUENCE [LARGE SCALE GENOMIC DNA]</scope>
    <source>
        <strain evidence="9 10">441</strain>
    </source>
</reference>
<gene>
    <name evidence="9" type="ORF">PISMIDRAFT_91912</name>
</gene>
<evidence type="ECO:0000256" key="2">
    <source>
        <dbReference type="ARBA" id="ARBA00022603"/>
    </source>
</evidence>
<evidence type="ECO:0000256" key="5">
    <source>
        <dbReference type="PROSITE-ProRule" id="PRU00848"/>
    </source>
</evidence>
<evidence type="ECO:0000259" key="8">
    <source>
        <dbReference type="PROSITE" id="PS51515"/>
    </source>
</evidence>
<keyword evidence="2 6" id="KW-0489">Methyltransferase</keyword>
<comment type="similarity">
    <text evidence="1 6">Belongs to the methyltransferase superfamily.</text>
</comment>
<dbReference type="GO" id="GO:0008173">
    <property type="term" value="F:RNA methyltransferase activity"/>
    <property type="evidence" value="ECO:0007669"/>
    <property type="project" value="UniProtKB-UniRule"/>
</dbReference>
<dbReference type="InterPro" id="IPR010675">
    <property type="entry name" value="Bin3_C"/>
</dbReference>
<accession>A0A0D0A7C4</accession>
<dbReference type="InterPro" id="IPR041698">
    <property type="entry name" value="Methyltransf_25"/>
</dbReference>
<feature type="region of interest" description="Disordered" evidence="7">
    <location>
        <begin position="88"/>
        <end position="115"/>
    </location>
</feature>
<sequence>MASSTTPVYGNYHGYYSKRPSVRDPRLSLLPPSFFTGKTVLDIGCNEGWVTCEIAQLWGAARVVGVDVDETLIRGAWRRRRSLWSQQSPERDVIERKADDNSSPVSKRAKLDGDTDSHSYDHFPVSCEHSHEPFPIPTNTSPEGRFPTNVIFRTTDWLAEPVSEEYDIVTAYGLSITKWIHLNCGDDSIKRFFRKVHESLNAGGFLVLEPQSWETYAKARRMDEKLKENAKHLKLHPDDFPAILQDIGFGLPRHLGSVGEGGFRRPVDLYIKL</sequence>
<name>A0A0D0A7C4_9AGAM</name>